<feature type="domain" description="ABC transporter" evidence="3">
    <location>
        <begin position="315"/>
        <end position="541"/>
    </location>
</feature>
<dbReference type="GO" id="GO:0016887">
    <property type="term" value="F:ATP hydrolysis activity"/>
    <property type="evidence" value="ECO:0007669"/>
    <property type="project" value="InterPro"/>
</dbReference>
<gene>
    <name evidence="4" type="ORF">MOPEL_088_00010</name>
</gene>
<dbReference type="SMART" id="SM00382">
    <property type="entry name" value="AAA"/>
    <property type="match status" value="1"/>
</dbReference>
<reference evidence="4 5" key="1">
    <citation type="submission" date="2012-02" db="EMBL/GenBank/DDBJ databases">
        <title>Whole genome shotgun sequence of Mobilicoccus pelagius NBRC 104925.</title>
        <authorList>
            <person name="Yoshida Y."/>
            <person name="Hosoyama A."/>
            <person name="Tsuchikane K."/>
            <person name="Katsumata H."/>
            <person name="Yamazaki S."/>
            <person name="Fujita N."/>
        </authorList>
    </citation>
    <scope>NUCLEOTIDE SEQUENCE [LARGE SCALE GENOMIC DNA]</scope>
    <source>
        <strain evidence="4 5">NBRC 104925</strain>
    </source>
</reference>
<dbReference type="Proteomes" id="UP000004367">
    <property type="component" value="Unassembled WGS sequence"/>
</dbReference>
<dbReference type="EMBL" id="BAFE01000066">
    <property type="protein sequence ID" value="GAB48954.1"/>
    <property type="molecule type" value="Genomic_DNA"/>
</dbReference>
<evidence type="ECO:0000256" key="2">
    <source>
        <dbReference type="ARBA" id="ARBA00022840"/>
    </source>
</evidence>
<dbReference type="InterPro" id="IPR003593">
    <property type="entry name" value="AAA+_ATPase"/>
</dbReference>
<dbReference type="STRING" id="1089455.MOPEL_088_00010"/>
<sequence length="550" mass="58491">MVALILTRLLEAVMPAVQVISLSHLVSAALSGTASPVDYILTACACAGLIPLQSVTETLQLRLQLSLKTCYENELTDLLAEMPVSDRIDPRIADSVQTAQEAAPSNLAWQATSTITVVQALATSVILCLSIYPMDATASFCALVSLLPAVLAHAWSARLENLYWPAMAAASRRADYLVTQLRFGRSGVELASLNATSAFADWAKEANRIACSHWLAVTRAKLNGGVIAGTTSVGLLAMAMMSLGRHGGGNPEVIASAITGMMSGLLATRSAGSAIGEFLSSAPLVRKYEDLKAHVRSGVCERVETGPVTQTPRDISCSDVSFRYGNGPVVLDSASLTAEKGKITAIVGANGAGKTTLVRILGGTLKPTAGTVHTVGRESISELSQDFHRYELTVRQFVTLGIQRAVNDAELFAALACMEARDFVSALPLGLDTQLGEQWGGVDLSGGQWQRLALARTVLSQSPVWILDEPTSAVDAETETKIFGGLSKTSASATVLLVSHRAWTLRAADEICVLDGGRVVERGSYGELVHRDGMFRRMFLEQRIEESSTK</sequence>
<dbReference type="Gene3D" id="3.40.50.300">
    <property type="entry name" value="P-loop containing nucleotide triphosphate hydrolases"/>
    <property type="match status" value="1"/>
</dbReference>
<keyword evidence="5" id="KW-1185">Reference proteome</keyword>
<comment type="caution">
    <text evidence="4">The sequence shown here is derived from an EMBL/GenBank/DDBJ whole genome shotgun (WGS) entry which is preliminary data.</text>
</comment>
<proteinExistence type="predicted"/>
<dbReference type="InterPro" id="IPR017871">
    <property type="entry name" value="ABC_transporter-like_CS"/>
</dbReference>
<dbReference type="PANTHER" id="PTHR24221:SF654">
    <property type="entry name" value="ATP-BINDING CASSETTE SUB-FAMILY B MEMBER 6"/>
    <property type="match status" value="1"/>
</dbReference>
<evidence type="ECO:0000313" key="5">
    <source>
        <dbReference type="Proteomes" id="UP000004367"/>
    </source>
</evidence>
<accession>H5UT96</accession>
<evidence type="ECO:0000313" key="4">
    <source>
        <dbReference type="EMBL" id="GAB48954.1"/>
    </source>
</evidence>
<dbReference type="InterPro" id="IPR003439">
    <property type="entry name" value="ABC_transporter-like_ATP-bd"/>
</dbReference>
<keyword evidence="1" id="KW-0547">Nucleotide-binding</keyword>
<dbReference type="InterPro" id="IPR027417">
    <property type="entry name" value="P-loop_NTPase"/>
</dbReference>
<dbReference type="eggNOG" id="COG1132">
    <property type="taxonomic scope" value="Bacteria"/>
</dbReference>
<dbReference type="SUPFAM" id="SSF52540">
    <property type="entry name" value="P-loop containing nucleoside triphosphate hydrolases"/>
    <property type="match status" value="1"/>
</dbReference>
<evidence type="ECO:0000259" key="3">
    <source>
        <dbReference type="PROSITE" id="PS50893"/>
    </source>
</evidence>
<dbReference type="PANTHER" id="PTHR24221">
    <property type="entry name" value="ATP-BINDING CASSETTE SUB-FAMILY B"/>
    <property type="match status" value="1"/>
</dbReference>
<protein>
    <submittedName>
        <fullName evidence="4">Putative ABC transporter permease/ATP-binding protein</fullName>
    </submittedName>
</protein>
<evidence type="ECO:0000256" key="1">
    <source>
        <dbReference type="ARBA" id="ARBA00022741"/>
    </source>
</evidence>
<dbReference type="Pfam" id="PF00005">
    <property type="entry name" value="ABC_tran"/>
    <property type="match status" value="1"/>
</dbReference>
<dbReference type="GO" id="GO:0034040">
    <property type="term" value="F:ATPase-coupled lipid transmembrane transporter activity"/>
    <property type="evidence" value="ECO:0007669"/>
    <property type="project" value="TreeGrafter"/>
</dbReference>
<dbReference type="InterPro" id="IPR039421">
    <property type="entry name" value="Type_1_exporter"/>
</dbReference>
<dbReference type="PROSITE" id="PS00211">
    <property type="entry name" value="ABC_TRANSPORTER_1"/>
    <property type="match status" value="1"/>
</dbReference>
<name>H5UT96_9MICO</name>
<dbReference type="AlphaFoldDB" id="H5UT96"/>
<dbReference type="GO" id="GO:0005524">
    <property type="term" value="F:ATP binding"/>
    <property type="evidence" value="ECO:0007669"/>
    <property type="project" value="UniProtKB-KW"/>
</dbReference>
<dbReference type="PROSITE" id="PS50893">
    <property type="entry name" value="ABC_TRANSPORTER_2"/>
    <property type="match status" value="1"/>
</dbReference>
<organism evidence="4 5">
    <name type="scientific">Mobilicoccus pelagius NBRC 104925</name>
    <dbReference type="NCBI Taxonomy" id="1089455"/>
    <lineage>
        <taxon>Bacteria</taxon>
        <taxon>Bacillati</taxon>
        <taxon>Actinomycetota</taxon>
        <taxon>Actinomycetes</taxon>
        <taxon>Micrococcales</taxon>
        <taxon>Dermatophilaceae</taxon>
        <taxon>Mobilicoccus</taxon>
    </lineage>
</organism>
<keyword evidence="2 4" id="KW-0067">ATP-binding</keyword>